<dbReference type="RefSeq" id="XP_009828210.1">
    <property type="nucleotide sequence ID" value="XM_009829908.1"/>
</dbReference>
<protein>
    <submittedName>
        <fullName evidence="1">Uncharacterized protein</fullName>
    </submittedName>
</protein>
<accession>W4GT80</accession>
<dbReference type="VEuPathDB" id="FungiDB:H257_05145"/>
<gene>
    <name evidence="1" type="ORF">H257_05145</name>
</gene>
<dbReference type="EMBL" id="KI913122">
    <property type="protein sequence ID" value="ETV82541.1"/>
    <property type="molecule type" value="Genomic_DNA"/>
</dbReference>
<proteinExistence type="predicted"/>
<sequence>MMLGMIVVGLHYHEGVGGRTWEVHFCRHFGALGQRCVGRRVYHYWRQNVMLGFRPSRRGQTCSRLCQILDSHGEDGQFGDDVGRVGDEVEVVAGYIGRLEKGHRRA</sequence>
<dbReference type="AlphaFoldDB" id="W4GT80"/>
<dbReference type="GeneID" id="20807141"/>
<name>W4GT80_APHAT</name>
<organism evidence="1">
    <name type="scientific">Aphanomyces astaci</name>
    <name type="common">Crayfish plague agent</name>
    <dbReference type="NCBI Taxonomy" id="112090"/>
    <lineage>
        <taxon>Eukaryota</taxon>
        <taxon>Sar</taxon>
        <taxon>Stramenopiles</taxon>
        <taxon>Oomycota</taxon>
        <taxon>Saprolegniomycetes</taxon>
        <taxon>Saprolegniales</taxon>
        <taxon>Verrucalvaceae</taxon>
        <taxon>Aphanomyces</taxon>
    </lineage>
</organism>
<reference evidence="1" key="1">
    <citation type="submission" date="2013-12" db="EMBL/GenBank/DDBJ databases">
        <title>The Genome Sequence of Aphanomyces astaci APO3.</title>
        <authorList>
            <consortium name="The Broad Institute Genomics Platform"/>
            <person name="Russ C."/>
            <person name="Tyler B."/>
            <person name="van West P."/>
            <person name="Dieguez-Uribeondo J."/>
            <person name="Young S.K."/>
            <person name="Zeng Q."/>
            <person name="Gargeya S."/>
            <person name="Fitzgerald M."/>
            <person name="Abouelleil A."/>
            <person name="Alvarado L."/>
            <person name="Chapman S.B."/>
            <person name="Gainer-Dewar J."/>
            <person name="Goldberg J."/>
            <person name="Griggs A."/>
            <person name="Gujja S."/>
            <person name="Hansen M."/>
            <person name="Howarth C."/>
            <person name="Imamovic A."/>
            <person name="Ireland A."/>
            <person name="Larimer J."/>
            <person name="McCowan C."/>
            <person name="Murphy C."/>
            <person name="Pearson M."/>
            <person name="Poon T.W."/>
            <person name="Priest M."/>
            <person name="Roberts A."/>
            <person name="Saif S."/>
            <person name="Shea T."/>
            <person name="Sykes S."/>
            <person name="Wortman J."/>
            <person name="Nusbaum C."/>
            <person name="Birren B."/>
        </authorList>
    </citation>
    <scope>NUCLEOTIDE SEQUENCE [LARGE SCALE GENOMIC DNA]</scope>
    <source>
        <strain evidence="1">APO3</strain>
    </source>
</reference>
<evidence type="ECO:0000313" key="1">
    <source>
        <dbReference type="EMBL" id="ETV82541.1"/>
    </source>
</evidence>